<dbReference type="PANTHER" id="PTHR30168">
    <property type="entry name" value="PUTATIVE MEMBRANE PROTEIN YPFJ"/>
    <property type="match status" value="1"/>
</dbReference>
<dbReference type="EMBL" id="QWEC01000014">
    <property type="protein sequence ID" value="RII98671.1"/>
    <property type="molecule type" value="Genomic_DNA"/>
</dbReference>
<reference evidence="7 8" key="1">
    <citation type="submission" date="2018-08" db="EMBL/GenBank/DDBJ databases">
        <title>Genome Sequence of Clavibacter michiganensis Subspecies type strains, and the Atypical Peach-Colored Strains Isolated from Tomato.</title>
        <authorList>
            <person name="Osdaghi E."/>
            <person name="Portier P."/>
            <person name="Briand M."/>
            <person name="Jacques M.-A."/>
        </authorList>
    </citation>
    <scope>NUCLEOTIDE SEQUENCE [LARGE SCALE GENOMIC DNA]</scope>
    <source>
        <strain evidence="7 8">CFBP 7493</strain>
    </source>
</reference>
<evidence type="ECO:0000256" key="6">
    <source>
        <dbReference type="SAM" id="Phobius"/>
    </source>
</evidence>
<dbReference type="PANTHER" id="PTHR30168:SF0">
    <property type="entry name" value="INNER MEMBRANE PROTEIN"/>
    <property type="match status" value="1"/>
</dbReference>
<sequence length="307" mass="31380">MTFDDDARIDSSKVTRRRGGRGRTTGIAAGGGGLLVVVAVILVQQLTGVDLSQLVDGTGGPGGGSGAGGSSQGQDEAIEGCTTGAEANASVECRMAGAADSLDTYWAQAAPEVGIADYTRPGFSLFDAATSTGCGEATSATGPFYCPPDRRLFVDTTFFDELRTRFGASSGPLAQMYVVGHEWGHHIQQLSGAFDRADRSGTGPDSDSVRLEVQADCYAGAWVGAAAEVRDDTGTAFLEPVSAAEVADALDAAAAVGDDRIQAQAGGGVDPDTWTHGSAEQRQRWFEAGRAGGPTACDTFSVPGSAL</sequence>
<proteinExistence type="predicted"/>
<comment type="subcellular location">
    <subcellularLocation>
        <location evidence="1">Membrane</location>
        <topology evidence="1">Single-pass membrane protein</topology>
    </subcellularLocation>
</comment>
<dbReference type="Proteomes" id="UP000266298">
    <property type="component" value="Unassembled WGS sequence"/>
</dbReference>
<evidence type="ECO:0000256" key="4">
    <source>
        <dbReference type="ARBA" id="ARBA00023136"/>
    </source>
</evidence>
<accession>A0A399NXW8</accession>
<protein>
    <submittedName>
        <fullName evidence="7">Neutral zinc metallopeptidase</fullName>
    </submittedName>
</protein>
<dbReference type="GO" id="GO:0016020">
    <property type="term" value="C:membrane"/>
    <property type="evidence" value="ECO:0007669"/>
    <property type="project" value="UniProtKB-SubCell"/>
</dbReference>
<dbReference type="AlphaFoldDB" id="A0A399NXW8"/>
<gene>
    <name evidence="7" type="ORF">DZF96_02140</name>
</gene>
<keyword evidence="4 6" id="KW-0472">Membrane</keyword>
<evidence type="ECO:0000256" key="5">
    <source>
        <dbReference type="SAM" id="MobiDB-lite"/>
    </source>
</evidence>
<feature type="compositionally biased region" description="Basic and acidic residues" evidence="5">
    <location>
        <begin position="1"/>
        <end position="13"/>
    </location>
</feature>
<name>A0A399NXW8_9MICO</name>
<evidence type="ECO:0000256" key="1">
    <source>
        <dbReference type="ARBA" id="ARBA00004167"/>
    </source>
</evidence>
<keyword evidence="3 6" id="KW-1133">Transmembrane helix</keyword>
<evidence type="ECO:0000256" key="3">
    <source>
        <dbReference type="ARBA" id="ARBA00022989"/>
    </source>
</evidence>
<comment type="caution">
    <text evidence="7">The sequence shown here is derived from an EMBL/GenBank/DDBJ whole genome shotgun (WGS) entry which is preliminary data.</text>
</comment>
<feature type="transmembrane region" description="Helical" evidence="6">
    <location>
        <begin position="25"/>
        <end position="43"/>
    </location>
</feature>
<dbReference type="InterPro" id="IPR007343">
    <property type="entry name" value="Uncharacterised_pept_Zn_put"/>
</dbReference>
<dbReference type="RefSeq" id="WP_043587452.1">
    <property type="nucleotide sequence ID" value="NZ_QWEC01000014.1"/>
</dbReference>
<dbReference type="Pfam" id="PF04228">
    <property type="entry name" value="Zn_peptidase"/>
    <property type="match status" value="1"/>
</dbReference>
<evidence type="ECO:0000313" key="7">
    <source>
        <dbReference type="EMBL" id="RII98671.1"/>
    </source>
</evidence>
<feature type="region of interest" description="Disordered" evidence="5">
    <location>
        <begin position="1"/>
        <end position="24"/>
    </location>
</feature>
<evidence type="ECO:0000313" key="8">
    <source>
        <dbReference type="Proteomes" id="UP000266298"/>
    </source>
</evidence>
<keyword evidence="2 6" id="KW-0812">Transmembrane</keyword>
<organism evidence="7 8">
    <name type="scientific">Clavibacter michiganensis</name>
    <dbReference type="NCBI Taxonomy" id="28447"/>
    <lineage>
        <taxon>Bacteria</taxon>
        <taxon>Bacillati</taxon>
        <taxon>Actinomycetota</taxon>
        <taxon>Actinomycetes</taxon>
        <taxon>Micrococcales</taxon>
        <taxon>Microbacteriaceae</taxon>
        <taxon>Clavibacter</taxon>
    </lineage>
</organism>
<evidence type="ECO:0000256" key="2">
    <source>
        <dbReference type="ARBA" id="ARBA00022692"/>
    </source>
</evidence>